<gene>
    <name evidence="7" type="ORF">TCNE_LOCUS17029</name>
</gene>
<keyword evidence="3 6" id="KW-0812">Transmembrane</keyword>
<dbReference type="AlphaFoldDB" id="A0A183V8F9"/>
<evidence type="ECO:0000256" key="1">
    <source>
        <dbReference type="ARBA" id="ARBA00004141"/>
    </source>
</evidence>
<dbReference type="Pfam" id="PF07851">
    <property type="entry name" value="TMEM120A-B"/>
    <property type="match status" value="1"/>
</dbReference>
<evidence type="ECO:0000256" key="3">
    <source>
        <dbReference type="ARBA" id="ARBA00022692"/>
    </source>
</evidence>
<evidence type="ECO:0000313" key="9">
    <source>
        <dbReference type="WBParaSite" id="TCNE_0001703001-mRNA-1"/>
    </source>
</evidence>
<keyword evidence="4 6" id="KW-1133">Transmembrane helix</keyword>
<name>A0A183V8F9_TOXCA</name>
<feature type="transmembrane region" description="Helical" evidence="6">
    <location>
        <begin position="190"/>
        <end position="216"/>
    </location>
</feature>
<sequence>MFKFSKHRSIFRFEYKKDYEKFKLRVTSIILAVLAIAFVFPSRPIDAICNFLLVWYYCTLTIRESILRINGSKIKAWWVAHHYLACALAGVALTWPDDACYKEFRVQSIVFTAYIALVQQVQYQYQSGCLRRLTSLGEGDEMDVTLEGFASWMFRGLTFLLPMLFVVYFFEFYNAYTLYTLWTTSNCEVAWQVVALSAIFFIIACGNTVVVSLVVIRKLRESNDVHTLYEKLKSKYPSMQTIG</sequence>
<dbReference type="GO" id="GO:0016020">
    <property type="term" value="C:membrane"/>
    <property type="evidence" value="ECO:0007669"/>
    <property type="project" value="UniProtKB-SubCell"/>
</dbReference>
<feature type="transmembrane region" description="Helical" evidence="6">
    <location>
        <begin position="152"/>
        <end position="170"/>
    </location>
</feature>
<dbReference type="PANTHER" id="PTHR21433">
    <property type="entry name" value="TRANSMEMBRANE PROTEIN INDUCED BY TUMOR NECROSIS FACTOR ALPHA"/>
    <property type="match status" value="1"/>
</dbReference>
<evidence type="ECO:0000256" key="5">
    <source>
        <dbReference type="ARBA" id="ARBA00023136"/>
    </source>
</evidence>
<dbReference type="PANTHER" id="PTHR21433:SF0">
    <property type="entry name" value="TRANSMEMBRANE PROTEIN 120 HOMOLOG"/>
    <property type="match status" value="1"/>
</dbReference>
<reference evidence="9" key="1">
    <citation type="submission" date="2016-06" db="UniProtKB">
        <authorList>
            <consortium name="WormBaseParasite"/>
        </authorList>
    </citation>
    <scope>IDENTIFICATION</scope>
</reference>
<dbReference type="EMBL" id="UYWY01024092">
    <property type="protein sequence ID" value="VDM48350.1"/>
    <property type="molecule type" value="Genomic_DNA"/>
</dbReference>
<comment type="subcellular location">
    <subcellularLocation>
        <location evidence="1">Membrane</location>
        <topology evidence="1">Multi-pass membrane protein</topology>
    </subcellularLocation>
</comment>
<reference evidence="7 8" key="2">
    <citation type="submission" date="2018-11" db="EMBL/GenBank/DDBJ databases">
        <authorList>
            <consortium name="Pathogen Informatics"/>
        </authorList>
    </citation>
    <scope>NUCLEOTIDE SEQUENCE [LARGE SCALE GENOMIC DNA]</scope>
</reference>
<evidence type="ECO:0000313" key="7">
    <source>
        <dbReference type="EMBL" id="VDM48350.1"/>
    </source>
</evidence>
<evidence type="ECO:0000256" key="2">
    <source>
        <dbReference type="ARBA" id="ARBA00009700"/>
    </source>
</evidence>
<evidence type="ECO:0000313" key="8">
    <source>
        <dbReference type="Proteomes" id="UP000050794"/>
    </source>
</evidence>
<feature type="transmembrane region" description="Helical" evidence="6">
    <location>
        <begin position="45"/>
        <end position="62"/>
    </location>
</feature>
<protein>
    <submittedName>
        <fullName evidence="9">Transmembrane protein</fullName>
    </submittedName>
</protein>
<evidence type="ECO:0000256" key="6">
    <source>
        <dbReference type="SAM" id="Phobius"/>
    </source>
</evidence>
<feature type="transmembrane region" description="Helical" evidence="6">
    <location>
        <begin position="22"/>
        <end position="39"/>
    </location>
</feature>
<organism evidence="8 9">
    <name type="scientific">Toxocara canis</name>
    <name type="common">Canine roundworm</name>
    <dbReference type="NCBI Taxonomy" id="6265"/>
    <lineage>
        <taxon>Eukaryota</taxon>
        <taxon>Metazoa</taxon>
        <taxon>Ecdysozoa</taxon>
        <taxon>Nematoda</taxon>
        <taxon>Chromadorea</taxon>
        <taxon>Rhabditida</taxon>
        <taxon>Spirurina</taxon>
        <taxon>Ascaridomorpha</taxon>
        <taxon>Ascaridoidea</taxon>
        <taxon>Toxocaridae</taxon>
        <taxon>Toxocara</taxon>
    </lineage>
</organism>
<keyword evidence="8" id="KW-1185">Reference proteome</keyword>
<dbReference type="Proteomes" id="UP000050794">
    <property type="component" value="Unassembled WGS sequence"/>
</dbReference>
<keyword evidence="5 6" id="KW-0472">Membrane</keyword>
<dbReference type="WBParaSite" id="TCNE_0001703001-mRNA-1">
    <property type="protein sequence ID" value="TCNE_0001703001-mRNA-1"/>
    <property type="gene ID" value="TCNE_0001703001"/>
</dbReference>
<comment type="similarity">
    <text evidence="2">Belongs to the TMEM120 family.</text>
</comment>
<dbReference type="InterPro" id="IPR012926">
    <property type="entry name" value="TMEM120A/B"/>
</dbReference>
<proteinExistence type="inferred from homology"/>
<accession>A0A183V8F9</accession>
<evidence type="ECO:0000256" key="4">
    <source>
        <dbReference type="ARBA" id="ARBA00022989"/>
    </source>
</evidence>